<evidence type="ECO:0000313" key="2">
    <source>
        <dbReference type="Proteomes" id="UP000680608"/>
    </source>
</evidence>
<accession>A0A5J6DDF2</accession>
<organism evidence="1 2">
    <name type="scientific">Psittacine adenovirus 5</name>
    <dbReference type="NCBI Taxonomy" id="2499624"/>
    <lineage>
        <taxon>Viruses</taxon>
        <taxon>Varidnaviria</taxon>
        <taxon>Bamfordvirae</taxon>
        <taxon>Preplasmiviricota</taxon>
        <taxon>Polisuviricotina</taxon>
        <taxon>Pharingeaviricetes</taxon>
        <taxon>Rowavirales</taxon>
        <taxon>Adenoviridae</taxon>
        <taxon>Siadenovirus</taxon>
        <taxon>Siadenovirus viridis</taxon>
        <taxon>Psittacine siadenovirus D</taxon>
    </lineage>
</organism>
<reference evidence="1 2" key="1">
    <citation type="submission" date="2019-03" db="EMBL/GenBank/DDBJ databases">
        <title>Histologic, ultrastructural, and complete genome sequence of a siadenovirus in a Pacific parrotlet (Forpus coelestis).</title>
        <authorList>
            <person name="Gregory C.R."/>
            <person name="Nilsen R.A."/>
            <person name="Linn S.C."/>
            <person name="Hokamp J.A."/>
            <person name="Cianciolo R.E."/>
            <person name="Ritchie B.W."/>
        </authorList>
    </citation>
    <scope>NUCLEOTIDE SEQUENCE [LARGE SCALE GENOMIC DNA]</scope>
    <source>
        <strain evidence="1">IDL19-3602</strain>
    </source>
</reference>
<dbReference type="EMBL" id="MK695679">
    <property type="protein sequence ID" value="QER78598.1"/>
    <property type="molecule type" value="Genomic_DNA"/>
</dbReference>
<keyword evidence="2" id="KW-1185">Reference proteome</keyword>
<evidence type="ECO:0000313" key="1">
    <source>
        <dbReference type="EMBL" id="QER78598.1"/>
    </source>
</evidence>
<protein>
    <submittedName>
        <fullName evidence="1">13.5 kDa protein</fullName>
    </submittedName>
</protein>
<dbReference type="Proteomes" id="UP000680608">
    <property type="component" value="Segment"/>
</dbReference>
<sequence>MLCNVIMSIDVTISLFNGSFVQHNFPLFLEHRGGNGSNNSGGGGMALMSTIIGFISQKYEISSFCWRRAENFAIS</sequence>
<name>A0A5J6DDF2_9ADEN</name>
<proteinExistence type="predicted"/>